<reference evidence="2 3" key="1">
    <citation type="submission" date="2019-05" db="EMBL/GenBank/DDBJ databases">
        <title>Another draft genome of Portunus trituberculatus and its Hox gene families provides insights of decapod evolution.</title>
        <authorList>
            <person name="Jeong J.-H."/>
            <person name="Song I."/>
            <person name="Kim S."/>
            <person name="Choi T."/>
            <person name="Kim D."/>
            <person name="Ryu S."/>
            <person name="Kim W."/>
        </authorList>
    </citation>
    <scope>NUCLEOTIDE SEQUENCE [LARGE SCALE GENOMIC DNA]</scope>
    <source>
        <tissue evidence="2">Muscle</tissue>
    </source>
</reference>
<comment type="caution">
    <text evidence="2">The sequence shown here is derived from an EMBL/GenBank/DDBJ whole genome shotgun (WGS) entry which is preliminary data.</text>
</comment>
<sequence length="119" mass="13725">MDNQVDKSDTSQSHRLQALSQSRHRRGNLEQFWIHEVSLPHVRCYFLPEGSRVDLRLYSESRNNVLRVSGPTVSCNFPSFLYFPHNLTSSSRASNPRTSSSRQCPRRRSTPRNSSNCSE</sequence>
<keyword evidence="3" id="KW-1185">Reference proteome</keyword>
<protein>
    <submittedName>
        <fullName evidence="2">Uncharacterized protein</fullName>
    </submittedName>
</protein>
<dbReference type="AlphaFoldDB" id="A0A5B7J1M1"/>
<gene>
    <name evidence="2" type="ORF">E2C01_083571</name>
</gene>
<accession>A0A5B7J1M1</accession>
<name>A0A5B7J1M1_PORTR</name>
<evidence type="ECO:0000256" key="1">
    <source>
        <dbReference type="SAM" id="MobiDB-lite"/>
    </source>
</evidence>
<feature type="compositionally biased region" description="Polar residues" evidence="1">
    <location>
        <begin position="10"/>
        <end position="21"/>
    </location>
</feature>
<dbReference type="EMBL" id="VSRR010078492">
    <property type="protein sequence ID" value="MPC88655.1"/>
    <property type="molecule type" value="Genomic_DNA"/>
</dbReference>
<evidence type="ECO:0000313" key="3">
    <source>
        <dbReference type="Proteomes" id="UP000324222"/>
    </source>
</evidence>
<feature type="region of interest" description="Disordered" evidence="1">
    <location>
        <begin position="86"/>
        <end position="119"/>
    </location>
</feature>
<evidence type="ECO:0000313" key="2">
    <source>
        <dbReference type="EMBL" id="MPC88655.1"/>
    </source>
</evidence>
<feature type="compositionally biased region" description="Low complexity" evidence="1">
    <location>
        <begin position="89"/>
        <end position="102"/>
    </location>
</feature>
<feature type="region of interest" description="Disordered" evidence="1">
    <location>
        <begin position="1"/>
        <end position="23"/>
    </location>
</feature>
<dbReference type="Proteomes" id="UP000324222">
    <property type="component" value="Unassembled WGS sequence"/>
</dbReference>
<proteinExistence type="predicted"/>
<organism evidence="2 3">
    <name type="scientific">Portunus trituberculatus</name>
    <name type="common">Swimming crab</name>
    <name type="synonym">Neptunus trituberculatus</name>
    <dbReference type="NCBI Taxonomy" id="210409"/>
    <lineage>
        <taxon>Eukaryota</taxon>
        <taxon>Metazoa</taxon>
        <taxon>Ecdysozoa</taxon>
        <taxon>Arthropoda</taxon>
        <taxon>Crustacea</taxon>
        <taxon>Multicrustacea</taxon>
        <taxon>Malacostraca</taxon>
        <taxon>Eumalacostraca</taxon>
        <taxon>Eucarida</taxon>
        <taxon>Decapoda</taxon>
        <taxon>Pleocyemata</taxon>
        <taxon>Brachyura</taxon>
        <taxon>Eubrachyura</taxon>
        <taxon>Portunoidea</taxon>
        <taxon>Portunidae</taxon>
        <taxon>Portuninae</taxon>
        <taxon>Portunus</taxon>
    </lineage>
</organism>